<dbReference type="OrthoDB" id="43083at2157"/>
<organism evidence="14 15">
    <name type="scientific">Halobellus limi</name>
    <dbReference type="NCBI Taxonomy" id="699433"/>
    <lineage>
        <taxon>Archaea</taxon>
        <taxon>Methanobacteriati</taxon>
        <taxon>Methanobacteriota</taxon>
        <taxon>Stenosarchaea group</taxon>
        <taxon>Halobacteria</taxon>
        <taxon>Halobacteriales</taxon>
        <taxon>Haloferacaceae</taxon>
        <taxon>Halobellus</taxon>
    </lineage>
</organism>
<evidence type="ECO:0000256" key="8">
    <source>
        <dbReference type="ARBA" id="ARBA00022840"/>
    </source>
</evidence>
<protein>
    <recommendedName>
        <fullName evidence="3 11">Probable thymidylate kinase</fullName>
        <ecNumber evidence="2 11">2.7.4.9</ecNumber>
    </recommendedName>
    <alternativeName>
        <fullName evidence="9 11">dTMP kinase</fullName>
    </alternativeName>
</protein>
<reference evidence="14 15" key="1">
    <citation type="submission" date="2016-10" db="EMBL/GenBank/DDBJ databases">
        <authorList>
            <person name="de Groot N.N."/>
        </authorList>
    </citation>
    <scope>NUCLEOTIDE SEQUENCE [LARGE SCALE GENOMIC DNA]</scope>
    <source>
        <strain evidence="14 15">CGMCC 1.10331</strain>
    </source>
</reference>
<evidence type="ECO:0000313" key="13">
    <source>
        <dbReference type="EMBL" id="QCC46816.1"/>
    </source>
</evidence>
<gene>
    <name evidence="11" type="primary">tmk</name>
    <name evidence="13" type="ORF">DV707_03555</name>
    <name evidence="14" type="ORF">SAMN04488133_0847</name>
</gene>
<dbReference type="Proteomes" id="UP000296733">
    <property type="component" value="Chromosome"/>
</dbReference>
<evidence type="ECO:0000256" key="7">
    <source>
        <dbReference type="ARBA" id="ARBA00022777"/>
    </source>
</evidence>
<evidence type="ECO:0000313" key="14">
    <source>
        <dbReference type="EMBL" id="SEF82435.1"/>
    </source>
</evidence>
<keyword evidence="6 11" id="KW-0547">Nucleotide-binding</keyword>
<evidence type="ECO:0000256" key="1">
    <source>
        <dbReference type="ARBA" id="ARBA00009776"/>
    </source>
</evidence>
<dbReference type="Gene3D" id="3.40.50.300">
    <property type="entry name" value="P-loop containing nucleotide triphosphate hydrolases"/>
    <property type="match status" value="1"/>
</dbReference>
<reference evidence="13 16" key="2">
    <citation type="journal article" date="2019" name="Nat. Commun.">
        <title>A new type of DNA phosphorothioation-based antiviral system in archaea.</title>
        <authorList>
            <person name="Xiong L."/>
            <person name="Liu S."/>
            <person name="Chen S."/>
            <person name="Xiao Y."/>
            <person name="Zhu B."/>
            <person name="Gao Y."/>
            <person name="Zhang Y."/>
            <person name="Chen B."/>
            <person name="Luo J."/>
            <person name="Deng Z."/>
            <person name="Chen X."/>
            <person name="Wang L."/>
            <person name="Chen S."/>
        </authorList>
    </citation>
    <scope>NUCLEOTIDE SEQUENCE [LARGE SCALE GENOMIC DNA]</scope>
    <source>
        <strain evidence="13 16">CGMCC 1.10331</strain>
    </source>
</reference>
<keyword evidence="8 11" id="KW-0067">ATP-binding</keyword>
<proteinExistence type="inferred from homology"/>
<dbReference type="EMBL" id="CP031311">
    <property type="protein sequence ID" value="QCC46816.1"/>
    <property type="molecule type" value="Genomic_DNA"/>
</dbReference>
<dbReference type="Pfam" id="PF02223">
    <property type="entry name" value="Thymidylate_kin"/>
    <property type="match status" value="1"/>
</dbReference>
<dbReference type="GO" id="GO:0006235">
    <property type="term" value="P:dTTP biosynthetic process"/>
    <property type="evidence" value="ECO:0007669"/>
    <property type="project" value="UniProtKB-UniRule"/>
</dbReference>
<evidence type="ECO:0000259" key="12">
    <source>
        <dbReference type="Pfam" id="PF02223"/>
    </source>
</evidence>
<dbReference type="InterPro" id="IPR027417">
    <property type="entry name" value="P-loop_NTPase"/>
</dbReference>
<dbReference type="PANTHER" id="PTHR10344">
    <property type="entry name" value="THYMIDYLATE KINASE"/>
    <property type="match status" value="1"/>
</dbReference>
<evidence type="ECO:0000313" key="16">
    <source>
        <dbReference type="Proteomes" id="UP000296733"/>
    </source>
</evidence>
<dbReference type="GeneID" id="39857133"/>
<dbReference type="EC" id="2.7.4.9" evidence="2 11"/>
<dbReference type="PANTHER" id="PTHR10344:SF4">
    <property type="entry name" value="UMP-CMP KINASE 2, MITOCHONDRIAL"/>
    <property type="match status" value="1"/>
</dbReference>
<feature type="domain" description="Thymidylate kinase-like" evidence="12">
    <location>
        <begin position="5"/>
        <end position="186"/>
    </location>
</feature>
<evidence type="ECO:0000256" key="3">
    <source>
        <dbReference type="ARBA" id="ARBA00013355"/>
    </source>
</evidence>
<evidence type="ECO:0000256" key="2">
    <source>
        <dbReference type="ARBA" id="ARBA00012980"/>
    </source>
</evidence>
<evidence type="ECO:0000256" key="6">
    <source>
        <dbReference type="ARBA" id="ARBA00022741"/>
    </source>
</evidence>
<dbReference type="Proteomes" id="UP000236740">
    <property type="component" value="Unassembled WGS sequence"/>
</dbReference>
<dbReference type="RefSeq" id="WP_103990583.1">
    <property type="nucleotide sequence ID" value="NZ_CP031311.1"/>
</dbReference>
<evidence type="ECO:0000256" key="5">
    <source>
        <dbReference type="ARBA" id="ARBA00022727"/>
    </source>
</evidence>
<keyword evidence="4 11" id="KW-0808">Transferase</keyword>
<dbReference type="InterPro" id="IPR039430">
    <property type="entry name" value="Thymidylate_kin-like_dom"/>
</dbReference>
<dbReference type="CDD" id="cd01672">
    <property type="entry name" value="TMPK"/>
    <property type="match status" value="1"/>
</dbReference>
<name>A0A1H5V4X5_9EURY</name>
<evidence type="ECO:0000256" key="4">
    <source>
        <dbReference type="ARBA" id="ARBA00022679"/>
    </source>
</evidence>
<dbReference type="KEGG" id="hlm:DV707_03555"/>
<sequence>MLLTLEGLDGSGKTTAWEALEDEYSEATFTREPTDSWYGDAVERSMRDDDADPLAELFLFTADHADHLSRVVRPALAEGDVVISDRYTDSRFAYQAASLSESYLSGARDPLQYIQEIHGVFSHPPDATIYLDVDPETAAARAGATNKFERAAYLERVRENYERLIEADPERFVRVDATRPLTEVVDVVGDHVERLVGDELS</sequence>
<dbReference type="GO" id="GO:0006233">
    <property type="term" value="P:dTDP biosynthetic process"/>
    <property type="evidence" value="ECO:0007669"/>
    <property type="project" value="InterPro"/>
</dbReference>
<dbReference type="GO" id="GO:0005524">
    <property type="term" value="F:ATP binding"/>
    <property type="evidence" value="ECO:0007669"/>
    <property type="project" value="UniProtKB-UniRule"/>
</dbReference>
<dbReference type="InterPro" id="IPR018094">
    <property type="entry name" value="Thymidylate_kinase"/>
</dbReference>
<dbReference type="GO" id="GO:0004798">
    <property type="term" value="F:dTMP kinase activity"/>
    <property type="evidence" value="ECO:0007669"/>
    <property type="project" value="UniProtKB-UniRule"/>
</dbReference>
<comment type="catalytic activity">
    <reaction evidence="10 11">
        <text>dTMP + ATP = dTDP + ADP</text>
        <dbReference type="Rhea" id="RHEA:13517"/>
        <dbReference type="ChEBI" id="CHEBI:30616"/>
        <dbReference type="ChEBI" id="CHEBI:58369"/>
        <dbReference type="ChEBI" id="CHEBI:63528"/>
        <dbReference type="ChEBI" id="CHEBI:456216"/>
        <dbReference type="EC" id="2.7.4.9"/>
    </reaction>
</comment>
<keyword evidence="15" id="KW-1185">Reference proteome</keyword>
<dbReference type="NCBIfam" id="TIGR00041">
    <property type="entry name" value="DTMP_kinase"/>
    <property type="match status" value="1"/>
</dbReference>
<feature type="binding site" evidence="11">
    <location>
        <begin position="7"/>
        <end position="14"/>
    </location>
    <ligand>
        <name>ATP</name>
        <dbReference type="ChEBI" id="CHEBI:30616"/>
    </ligand>
</feature>
<accession>A0A1H5V4X5</accession>
<comment type="similarity">
    <text evidence="1 11">Belongs to the thymidylate kinase family.</text>
</comment>
<evidence type="ECO:0000256" key="11">
    <source>
        <dbReference type="HAMAP-Rule" id="MF_00165"/>
    </source>
</evidence>
<evidence type="ECO:0000256" key="9">
    <source>
        <dbReference type="ARBA" id="ARBA00029962"/>
    </source>
</evidence>
<dbReference type="SUPFAM" id="SSF52540">
    <property type="entry name" value="P-loop containing nucleoside triphosphate hydrolases"/>
    <property type="match status" value="1"/>
</dbReference>
<keyword evidence="5 11" id="KW-0545">Nucleotide biosynthesis</keyword>
<evidence type="ECO:0000256" key="10">
    <source>
        <dbReference type="ARBA" id="ARBA00048743"/>
    </source>
</evidence>
<keyword evidence="7 11" id="KW-0418">Kinase</keyword>
<dbReference type="HAMAP" id="MF_00165">
    <property type="entry name" value="Thymidylate_kinase"/>
    <property type="match status" value="1"/>
</dbReference>
<dbReference type="GO" id="GO:0006227">
    <property type="term" value="P:dUDP biosynthetic process"/>
    <property type="evidence" value="ECO:0007669"/>
    <property type="project" value="TreeGrafter"/>
</dbReference>
<evidence type="ECO:0000313" key="15">
    <source>
        <dbReference type="Proteomes" id="UP000236740"/>
    </source>
</evidence>
<dbReference type="AlphaFoldDB" id="A0A1H5V4X5"/>
<dbReference type="EMBL" id="FNVN01000001">
    <property type="protein sequence ID" value="SEF82435.1"/>
    <property type="molecule type" value="Genomic_DNA"/>
</dbReference>
<dbReference type="GO" id="GO:0005737">
    <property type="term" value="C:cytoplasm"/>
    <property type="evidence" value="ECO:0007669"/>
    <property type="project" value="TreeGrafter"/>
</dbReference>